<dbReference type="EMBL" id="KZ993824">
    <property type="protein sequence ID" value="RKO94764.1"/>
    <property type="molecule type" value="Genomic_DNA"/>
</dbReference>
<protein>
    <submittedName>
        <fullName evidence="2">Uncharacterized protein</fullName>
    </submittedName>
</protein>
<gene>
    <name evidence="2" type="ORF">BDK51DRAFT_46764</name>
</gene>
<dbReference type="Proteomes" id="UP000269721">
    <property type="component" value="Unassembled WGS sequence"/>
</dbReference>
<feature type="compositionally biased region" description="Polar residues" evidence="1">
    <location>
        <begin position="60"/>
        <end position="69"/>
    </location>
</feature>
<keyword evidence="3" id="KW-1185">Reference proteome</keyword>
<reference evidence="3" key="1">
    <citation type="journal article" date="2018" name="Nat. Microbiol.">
        <title>Leveraging single-cell genomics to expand the fungal tree of life.</title>
        <authorList>
            <person name="Ahrendt S.R."/>
            <person name="Quandt C.A."/>
            <person name="Ciobanu D."/>
            <person name="Clum A."/>
            <person name="Salamov A."/>
            <person name="Andreopoulos B."/>
            <person name="Cheng J.F."/>
            <person name="Woyke T."/>
            <person name="Pelin A."/>
            <person name="Henrissat B."/>
            <person name="Reynolds N.K."/>
            <person name="Benny G.L."/>
            <person name="Smith M.E."/>
            <person name="James T.Y."/>
            <person name="Grigoriev I.V."/>
        </authorList>
    </citation>
    <scope>NUCLEOTIDE SEQUENCE [LARGE SCALE GENOMIC DNA]</scope>
</reference>
<evidence type="ECO:0000313" key="2">
    <source>
        <dbReference type="EMBL" id="RKO94764.1"/>
    </source>
</evidence>
<dbReference type="AlphaFoldDB" id="A0A4P9WP24"/>
<organism evidence="2 3">
    <name type="scientific">Blyttiomyces helicus</name>
    <dbReference type="NCBI Taxonomy" id="388810"/>
    <lineage>
        <taxon>Eukaryota</taxon>
        <taxon>Fungi</taxon>
        <taxon>Fungi incertae sedis</taxon>
        <taxon>Chytridiomycota</taxon>
        <taxon>Chytridiomycota incertae sedis</taxon>
        <taxon>Chytridiomycetes</taxon>
        <taxon>Chytridiomycetes incertae sedis</taxon>
        <taxon>Blyttiomyces</taxon>
    </lineage>
</organism>
<evidence type="ECO:0000256" key="1">
    <source>
        <dbReference type="SAM" id="MobiDB-lite"/>
    </source>
</evidence>
<feature type="region of interest" description="Disordered" evidence="1">
    <location>
        <begin position="21"/>
        <end position="92"/>
    </location>
</feature>
<sequence>MQFSPSCDHPALRCTAAHTVPTSAPASSSNLHPEYLTPSLGVNGTSASRRPPGHDHDDNPGQNHRQSSAIEPPHSPSARTTHTISGYLSPQPRSHALHPLGYPSFSCLLPPEVSLQLSPARPSVVKPPGPRSSKCAPTRSWYVVPLDPPQTLDTMFRRSTRTHLAHVPQNVAPPITGSYNALRPR</sequence>
<accession>A0A4P9WP24</accession>
<feature type="compositionally biased region" description="Polar residues" evidence="1">
    <location>
        <begin position="77"/>
        <end position="92"/>
    </location>
</feature>
<feature type="compositionally biased region" description="Polar residues" evidence="1">
    <location>
        <begin position="21"/>
        <end position="31"/>
    </location>
</feature>
<name>A0A4P9WP24_9FUNG</name>
<evidence type="ECO:0000313" key="3">
    <source>
        <dbReference type="Proteomes" id="UP000269721"/>
    </source>
</evidence>
<proteinExistence type="predicted"/>